<organism evidence="1 2">
    <name type="scientific">Phyllostomus discolor</name>
    <name type="common">pale spear-nosed bat</name>
    <dbReference type="NCBI Taxonomy" id="89673"/>
    <lineage>
        <taxon>Eukaryota</taxon>
        <taxon>Metazoa</taxon>
        <taxon>Chordata</taxon>
        <taxon>Craniata</taxon>
        <taxon>Vertebrata</taxon>
        <taxon>Euteleostomi</taxon>
        <taxon>Mammalia</taxon>
        <taxon>Eutheria</taxon>
        <taxon>Laurasiatheria</taxon>
        <taxon>Chiroptera</taxon>
        <taxon>Yangochiroptera</taxon>
        <taxon>Phyllostomidae</taxon>
        <taxon>Phyllostominae</taxon>
        <taxon>Phyllostomus</taxon>
    </lineage>
</organism>
<sequence>MLGCGPGRDVWGQALGPGLPLHGDLPWPVVLGCSDLCSACLYRRQCHSLLQAWLPGLLFRTWAWGDLLAVGGDQEVNWAQGDVCLLPTASLFTRLIFSPGQRSLAVKRKAMALLLSASASASVFLSAGRGLDFHPTFQTLHIYRYRYRCIGM</sequence>
<protein>
    <submittedName>
        <fullName evidence="1">Uncharacterized protein</fullName>
    </submittedName>
</protein>
<dbReference type="EMBL" id="JABVXQ010000013">
    <property type="protein sequence ID" value="KAF6081845.1"/>
    <property type="molecule type" value="Genomic_DNA"/>
</dbReference>
<evidence type="ECO:0000313" key="2">
    <source>
        <dbReference type="Proteomes" id="UP000664940"/>
    </source>
</evidence>
<gene>
    <name evidence="1" type="ORF">HJG60_008851</name>
</gene>
<accession>A0A833YZ61</accession>
<dbReference type="Proteomes" id="UP000664940">
    <property type="component" value="Unassembled WGS sequence"/>
</dbReference>
<comment type="caution">
    <text evidence="1">The sequence shown here is derived from an EMBL/GenBank/DDBJ whole genome shotgun (WGS) entry which is preliminary data.</text>
</comment>
<reference evidence="1 2" key="1">
    <citation type="journal article" date="2020" name="Nature">
        <title>Six reference-quality genomes reveal evolution of bat adaptations.</title>
        <authorList>
            <person name="Jebb D."/>
            <person name="Huang Z."/>
            <person name="Pippel M."/>
            <person name="Hughes G.M."/>
            <person name="Lavrichenko K."/>
            <person name="Devanna P."/>
            <person name="Winkler S."/>
            <person name="Jermiin L.S."/>
            <person name="Skirmuntt E.C."/>
            <person name="Katzourakis A."/>
            <person name="Burkitt-Gray L."/>
            <person name="Ray D.A."/>
            <person name="Sullivan K.A.M."/>
            <person name="Roscito J.G."/>
            <person name="Kirilenko B.M."/>
            <person name="Davalos L.M."/>
            <person name="Corthals A.P."/>
            <person name="Power M.L."/>
            <person name="Jones G."/>
            <person name="Ransome R.D."/>
            <person name="Dechmann D.K.N."/>
            <person name="Locatelli A.G."/>
            <person name="Puechmaille S.J."/>
            <person name="Fedrigo O."/>
            <person name="Jarvis E.D."/>
            <person name="Hiller M."/>
            <person name="Vernes S.C."/>
            <person name="Myers E.W."/>
            <person name="Teeling E.C."/>
        </authorList>
    </citation>
    <scope>NUCLEOTIDE SEQUENCE [LARGE SCALE GENOMIC DNA]</scope>
    <source>
        <strain evidence="1">Bat1K_MPI-CBG_1</strain>
    </source>
</reference>
<name>A0A833YZ61_9CHIR</name>
<evidence type="ECO:0000313" key="1">
    <source>
        <dbReference type="EMBL" id="KAF6081845.1"/>
    </source>
</evidence>
<dbReference type="AlphaFoldDB" id="A0A833YZ61"/>
<proteinExistence type="predicted"/>